<evidence type="ECO:0000256" key="1">
    <source>
        <dbReference type="SAM" id="Phobius"/>
    </source>
</evidence>
<dbReference type="InterPro" id="IPR001173">
    <property type="entry name" value="Glyco_trans_2-like"/>
</dbReference>
<dbReference type="STRING" id="1798371.A2W14_06385"/>
<feature type="transmembrane region" description="Helical" evidence="1">
    <location>
        <begin position="455"/>
        <end position="474"/>
    </location>
</feature>
<evidence type="ECO:0000259" key="2">
    <source>
        <dbReference type="Pfam" id="PF13632"/>
    </source>
</evidence>
<protein>
    <recommendedName>
        <fullName evidence="2">Glycosyltransferase 2-like domain-containing protein</fullName>
    </recommendedName>
</protein>
<dbReference type="EMBL" id="MFJA01000078">
    <property type="protein sequence ID" value="OGG02036.1"/>
    <property type="molecule type" value="Genomic_DNA"/>
</dbReference>
<sequence>MGRYIDQYNHQFHRLFEIIFPLITWLMITLPIWLSPFHPAVVAYFLLTFDVYFFYKSLTVTIYSTWSYLKLKRMSKENWLKLVSRHPDFKNLYQAVLITNYKESIEKVTRTLEYLAAQDFPRYRMIIILAMEKREGEEAVKRAKVLISGFKNKFGVICATYHPVIINEVVGKASNSAYASKFLSNLVRKLKINRDLVTITSCDADSLIPPKYFSYLAYLFLNDKDRYFHFYWAPVLLYSNFWEVSLPVRIQATISSIGRLSALARTDSLIQISTYSLSLKMLEGVGYWDTDIIPEDWHLFLQAFFTYGEKVKTLPIYLTITRDAVNNYGFLSTLRSRYEQEKRWAWGVTDIPYALYKSLTTPQIPILPKILRLVHVMETHLFWPTSFFLLTLGAYVLSLVNPVFSRTSLGHNLPKMSGLILTMTTLFLVVLIIIDAKSRPKRPASFSIAKTPLLVFQWILLPVVSFLLSSLPALEAHTRLLLGKRIEYKVTEKI</sequence>
<feature type="domain" description="Glycosyltransferase 2-like" evidence="2">
    <location>
        <begin position="199"/>
        <end position="431"/>
    </location>
</feature>
<name>A0A1F5YPI6_9BACT</name>
<reference evidence="3 4" key="1">
    <citation type="journal article" date="2016" name="Nat. Commun.">
        <title>Thousands of microbial genomes shed light on interconnected biogeochemical processes in an aquifer system.</title>
        <authorList>
            <person name="Anantharaman K."/>
            <person name="Brown C.T."/>
            <person name="Hug L.A."/>
            <person name="Sharon I."/>
            <person name="Castelle C.J."/>
            <person name="Probst A.J."/>
            <person name="Thomas B.C."/>
            <person name="Singh A."/>
            <person name="Wilkins M.J."/>
            <person name="Karaoz U."/>
            <person name="Brodie E.L."/>
            <person name="Williams K.H."/>
            <person name="Hubbard S.S."/>
            <person name="Banfield J.F."/>
        </authorList>
    </citation>
    <scope>NUCLEOTIDE SEQUENCE [LARGE SCALE GENOMIC DNA]</scope>
</reference>
<dbReference type="PANTHER" id="PTHR36851">
    <property type="entry name" value="UNNAMED PRODUCT"/>
    <property type="match status" value="1"/>
</dbReference>
<feature type="transmembrane region" description="Helical" evidence="1">
    <location>
        <begin position="12"/>
        <end position="34"/>
    </location>
</feature>
<dbReference type="Proteomes" id="UP000176665">
    <property type="component" value="Unassembled WGS sequence"/>
</dbReference>
<keyword evidence="1" id="KW-0812">Transmembrane</keyword>
<dbReference type="SUPFAM" id="SSF53448">
    <property type="entry name" value="Nucleotide-diphospho-sugar transferases"/>
    <property type="match status" value="1"/>
</dbReference>
<evidence type="ECO:0000313" key="3">
    <source>
        <dbReference type="EMBL" id="OGG02036.1"/>
    </source>
</evidence>
<dbReference type="Pfam" id="PF13632">
    <property type="entry name" value="Glyco_trans_2_3"/>
    <property type="match status" value="1"/>
</dbReference>
<organism evidence="3 4">
    <name type="scientific">Candidatus Gottesmanbacteria bacterium RBG_16_37_8</name>
    <dbReference type="NCBI Taxonomy" id="1798371"/>
    <lineage>
        <taxon>Bacteria</taxon>
        <taxon>Candidatus Gottesmaniibacteriota</taxon>
    </lineage>
</organism>
<dbReference type="Gene3D" id="3.90.550.10">
    <property type="entry name" value="Spore Coat Polysaccharide Biosynthesis Protein SpsA, Chain A"/>
    <property type="match status" value="1"/>
</dbReference>
<feature type="transmembrane region" description="Helical" evidence="1">
    <location>
        <begin position="381"/>
        <end position="404"/>
    </location>
</feature>
<keyword evidence="1" id="KW-1133">Transmembrane helix</keyword>
<gene>
    <name evidence="3" type="ORF">A2W14_06385</name>
</gene>
<dbReference type="AlphaFoldDB" id="A0A1F5YPI6"/>
<feature type="transmembrane region" description="Helical" evidence="1">
    <location>
        <begin position="40"/>
        <end position="66"/>
    </location>
</feature>
<evidence type="ECO:0000313" key="4">
    <source>
        <dbReference type="Proteomes" id="UP000176665"/>
    </source>
</evidence>
<feature type="transmembrane region" description="Helical" evidence="1">
    <location>
        <begin position="416"/>
        <end position="434"/>
    </location>
</feature>
<accession>A0A1F5YPI6</accession>
<proteinExistence type="predicted"/>
<comment type="caution">
    <text evidence="3">The sequence shown here is derived from an EMBL/GenBank/DDBJ whole genome shotgun (WGS) entry which is preliminary data.</text>
</comment>
<keyword evidence="1" id="KW-0472">Membrane</keyword>
<dbReference type="PANTHER" id="PTHR36851:SF1">
    <property type="entry name" value="GLYCO_TRANS_2-LIKE DOMAIN-CONTAINING PROTEIN"/>
    <property type="match status" value="1"/>
</dbReference>
<dbReference type="InterPro" id="IPR029044">
    <property type="entry name" value="Nucleotide-diphossugar_trans"/>
</dbReference>